<evidence type="ECO:0000313" key="1">
    <source>
        <dbReference type="EMBL" id="EDO63161.1"/>
    </source>
</evidence>
<evidence type="ECO:0000313" key="2">
    <source>
        <dbReference type="Proteomes" id="UP000003490"/>
    </source>
</evidence>
<proteinExistence type="predicted"/>
<dbReference type="HOGENOM" id="CLU_3388819_0_0_9"/>
<sequence>MKEKNKNIMVLIKSEIWEKKILEDVAVFRGLW</sequence>
<comment type="caution">
    <text evidence="1">The sequence shown here is derived from an EMBL/GenBank/DDBJ whole genome shotgun (WGS) entry which is preliminary data.</text>
</comment>
<organism evidence="1 2">
    <name type="scientific">[Clostridium] leptum DSM 753</name>
    <dbReference type="NCBI Taxonomy" id="428125"/>
    <lineage>
        <taxon>Bacteria</taxon>
        <taxon>Bacillati</taxon>
        <taxon>Bacillota</taxon>
        <taxon>Clostridia</taxon>
        <taxon>Eubacteriales</taxon>
        <taxon>Oscillospiraceae</taxon>
        <taxon>Oscillospiraceae incertae sedis</taxon>
    </lineage>
</organism>
<gene>
    <name evidence="1" type="ORF">CLOLEP_00071</name>
</gene>
<name>A7VNE7_9FIRM</name>
<accession>A7VNE7</accession>
<reference evidence="1 2" key="2">
    <citation type="submission" date="2007-08" db="EMBL/GenBank/DDBJ databases">
        <authorList>
            <person name="Fulton L."/>
            <person name="Clifton S."/>
            <person name="Fulton B."/>
            <person name="Xu J."/>
            <person name="Minx P."/>
            <person name="Pepin K.H."/>
            <person name="Johnson M."/>
            <person name="Thiruvilangam P."/>
            <person name="Bhonagiri V."/>
            <person name="Nash W.E."/>
            <person name="Wang C."/>
            <person name="Mardis E.R."/>
            <person name="Wilson R.K."/>
        </authorList>
    </citation>
    <scope>NUCLEOTIDE SEQUENCE [LARGE SCALE GENOMIC DNA]</scope>
    <source>
        <strain evidence="1 2">DSM 753</strain>
    </source>
</reference>
<dbReference type="EMBL" id="ABCB02000005">
    <property type="protein sequence ID" value="EDO63161.1"/>
    <property type="molecule type" value="Genomic_DNA"/>
</dbReference>
<dbReference type="AlphaFoldDB" id="A7VNE7"/>
<reference evidence="1 2" key="1">
    <citation type="submission" date="2007-08" db="EMBL/GenBank/DDBJ databases">
        <title>Draft genome sequence of Clostridium leptum (DSM 753).</title>
        <authorList>
            <person name="Sudarsanam P."/>
            <person name="Ley R."/>
            <person name="Guruge J."/>
            <person name="Turnbaugh P.J."/>
            <person name="Mahowald M."/>
            <person name="Liep D."/>
            <person name="Gordon J."/>
        </authorList>
    </citation>
    <scope>NUCLEOTIDE SEQUENCE [LARGE SCALE GENOMIC DNA]</scope>
    <source>
        <strain evidence="1 2">DSM 753</strain>
    </source>
</reference>
<protein>
    <submittedName>
        <fullName evidence="1">Uncharacterized protein</fullName>
    </submittedName>
</protein>
<dbReference type="Proteomes" id="UP000003490">
    <property type="component" value="Unassembled WGS sequence"/>
</dbReference>